<protein>
    <submittedName>
        <fullName evidence="1">Uncharacterized protein</fullName>
    </submittedName>
</protein>
<evidence type="ECO:0000313" key="1">
    <source>
        <dbReference type="EMBL" id="KAK3212681.1"/>
    </source>
</evidence>
<dbReference type="AlphaFoldDB" id="A0AAE0AEU5"/>
<keyword evidence="2" id="KW-1185">Reference proteome</keyword>
<dbReference type="Proteomes" id="UP001281410">
    <property type="component" value="Unassembled WGS sequence"/>
</dbReference>
<evidence type="ECO:0000313" key="2">
    <source>
        <dbReference type="Proteomes" id="UP001281410"/>
    </source>
</evidence>
<dbReference type="InterPro" id="IPR038765">
    <property type="entry name" value="Papain-like_cys_pep_sf"/>
</dbReference>
<sequence length="169" mass="20020">MDILRRRHSFYDTEYVNDITMIDCLFYEFDVMSFVHDKNCKDAVREVLFHLFPDEGEFTLYDSLPAKSTSLKRVREMDCISYLMLSLLHQSGYYEHKGIEVRMKPFKGVHYVRKNLSIKADGIQCGFYMVPFVEFILDRNKEPWKIHVSCLPLIRAWMAHEVFANATTD</sequence>
<accession>A0AAE0AEU5</accession>
<dbReference type="EMBL" id="JANJYJ010000005">
    <property type="protein sequence ID" value="KAK3212681.1"/>
    <property type="molecule type" value="Genomic_DNA"/>
</dbReference>
<proteinExistence type="predicted"/>
<name>A0AAE0AEU5_9ROSI</name>
<reference evidence="1" key="1">
    <citation type="journal article" date="2023" name="Plant J.">
        <title>Genome sequences and population genomics provide insights into the demographic history, inbreeding, and mutation load of two 'living fossil' tree species of Dipteronia.</title>
        <authorList>
            <person name="Feng Y."/>
            <person name="Comes H.P."/>
            <person name="Chen J."/>
            <person name="Zhu S."/>
            <person name="Lu R."/>
            <person name="Zhang X."/>
            <person name="Li P."/>
            <person name="Qiu J."/>
            <person name="Olsen K.M."/>
            <person name="Qiu Y."/>
        </authorList>
    </citation>
    <scope>NUCLEOTIDE SEQUENCE</scope>
    <source>
        <strain evidence="1">NBL</strain>
    </source>
</reference>
<comment type="caution">
    <text evidence="1">The sequence shown here is derived from an EMBL/GenBank/DDBJ whole genome shotgun (WGS) entry which is preliminary data.</text>
</comment>
<organism evidence="1 2">
    <name type="scientific">Dipteronia sinensis</name>
    <dbReference type="NCBI Taxonomy" id="43782"/>
    <lineage>
        <taxon>Eukaryota</taxon>
        <taxon>Viridiplantae</taxon>
        <taxon>Streptophyta</taxon>
        <taxon>Embryophyta</taxon>
        <taxon>Tracheophyta</taxon>
        <taxon>Spermatophyta</taxon>
        <taxon>Magnoliopsida</taxon>
        <taxon>eudicotyledons</taxon>
        <taxon>Gunneridae</taxon>
        <taxon>Pentapetalae</taxon>
        <taxon>rosids</taxon>
        <taxon>malvids</taxon>
        <taxon>Sapindales</taxon>
        <taxon>Sapindaceae</taxon>
        <taxon>Hippocastanoideae</taxon>
        <taxon>Acereae</taxon>
        <taxon>Dipteronia</taxon>
    </lineage>
</organism>
<dbReference type="Gene3D" id="3.40.395.10">
    <property type="entry name" value="Adenoviral Proteinase, Chain A"/>
    <property type="match status" value="1"/>
</dbReference>
<gene>
    <name evidence="1" type="ORF">Dsin_017387</name>
</gene>
<dbReference type="SUPFAM" id="SSF54001">
    <property type="entry name" value="Cysteine proteinases"/>
    <property type="match status" value="1"/>
</dbReference>